<feature type="domain" description="Type II secretion system protein GspI C-terminal" evidence="10">
    <location>
        <begin position="64"/>
        <end position="142"/>
    </location>
</feature>
<dbReference type="NCBIfam" id="TIGR02532">
    <property type="entry name" value="IV_pilin_GFxxxE"/>
    <property type="match status" value="1"/>
</dbReference>
<evidence type="ECO:0000313" key="11">
    <source>
        <dbReference type="EMBL" id="MCZ2721539.1"/>
    </source>
</evidence>
<keyword evidence="5 9" id="KW-0997">Cell inner membrane</keyword>
<evidence type="ECO:0000256" key="6">
    <source>
        <dbReference type="ARBA" id="ARBA00022692"/>
    </source>
</evidence>
<reference evidence="11" key="1">
    <citation type="submission" date="2022-12" db="EMBL/GenBank/DDBJ databases">
        <title>Marinomonas 15G1-11 sp. nov, isolated from marine algae.</title>
        <authorList>
            <person name="Butt M."/>
            <person name="Choi D.G."/>
            <person name="Kim J.M."/>
            <person name="Lee J.K."/>
            <person name="Baek J.H."/>
            <person name="Jeon C.O."/>
        </authorList>
    </citation>
    <scope>NUCLEOTIDE SEQUENCE</scope>
    <source>
        <strain evidence="11">15G1-11</strain>
    </source>
</reference>
<evidence type="ECO:0000256" key="2">
    <source>
        <dbReference type="ARBA" id="ARBA00008358"/>
    </source>
</evidence>
<dbReference type="SUPFAM" id="SSF54523">
    <property type="entry name" value="Pili subunits"/>
    <property type="match status" value="1"/>
</dbReference>
<evidence type="ECO:0000256" key="8">
    <source>
        <dbReference type="ARBA" id="ARBA00023136"/>
    </source>
</evidence>
<evidence type="ECO:0000256" key="3">
    <source>
        <dbReference type="ARBA" id="ARBA00022475"/>
    </source>
</evidence>
<comment type="subcellular location">
    <subcellularLocation>
        <location evidence="1 9">Cell inner membrane</location>
        <topology evidence="1 9">Single-pass membrane protein</topology>
    </subcellularLocation>
</comment>
<protein>
    <recommendedName>
        <fullName evidence="9">Type II secretion system protein I</fullName>
        <shortName evidence="9">T2SS minor pseudopilin I</shortName>
    </recommendedName>
</protein>
<dbReference type="NCBIfam" id="TIGR01707">
    <property type="entry name" value="gspI"/>
    <property type="match status" value="1"/>
</dbReference>
<feature type="transmembrane region" description="Helical" evidence="9">
    <location>
        <begin position="28"/>
        <end position="51"/>
    </location>
</feature>
<comment type="subunit">
    <text evidence="9">Type II secretion is composed of four main components: the outer membrane complex, the inner membrane complex, the cytoplasmic secretion ATPase and the periplasm-spanning pseudopilus.</text>
</comment>
<accession>A0ABT4JT28</accession>
<comment type="caution">
    <text evidence="11">The sequence shown here is derived from an EMBL/GenBank/DDBJ whole genome shotgun (WGS) entry which is preliminary data.</text>
</comment>
<dbReference type="PANTHER" id="PTHR38779:SF2">
    <property type="entry name" value="TYPE II SECRETION SYSTEM PROTEIN I-RELATED"/>
    <property type="match status" value="1"/>
</dbReference>
<evidence type="ECO:0000259" key="10">
    <source>
        <dbReference type="Pfam" id="PF02501"/>
    </source>
</evidence>
<comment type="function">
    <text evidence="9">Component of the type II secretion system required for the energy-dependent secretion of extracellular factors such as proteases and toxins from the periplasm.</text>
</comment>
<keyword evidence="6 9" id="KW-0812">Transmembrane</keyword>
<dbReference type="InterPro" id="IPR003413">
    <property type="entry name" value="T2SS_GspI_C"/>
</dbReference>
<evidence type="ECO:0000256" key="5">
    <source>
        <dbReference type="ARBA" id="ARBA00022519"/>
    </source>
</evidence>
<keyword evidence="8 9" id="KW-0472">Membrane</keyword>
<gene>
    <name evidence="11" type="primary">gspI</name>
    <name evidence="11" type="ORF">O1D97_07695</name>
</gene>
<evidence type="ECO:0000256" key="7">
    <source>
        <dbReference type="ARBA" id="ARBA00022989"/>
    </source>
</evidence>
<proteinExistence type="inferred from homology"/>
<name>A0ABT4JT28_9GAMM</name>
<comment type="PTM">
    <text evidence="9">Cleaved by prepilin peptidase.</text>
</comment>
<keyword evidence="3" id="KW-1003">Cell membrane</keyword>
<organism evidence="11 12">
    <name type="scientific">Marinomonas phaeophyticola</name>
    <dbReference type="NCBI Taxonomy" id="3004091"/>
    <lineage>
        <taxon>Bacteria</taxon>
        <taxon>Pseudomonadati</taxon>
        <taxon>Pseudomonadota</taxon>
        <taxon>Gammaproteobacteria</taxon>
        <taxon>Oceanospirillales</taxon>
        <taxon>Oceanospirillaceae</taxon>
        <taxon>Marinomonas</taxon>
    </lineage>
</organism>
<dbReference type="EMBL" id="JAPUBN010000013">
    <property type="protein sequence ID" value="MCZ2721539.1"/>
    <property type="molecule type" value="Genomic_DNA"/>
</dbReference>
<dbReference type="Proteomes" id="UP001149719">
    <property type="component" value="Unassembled WGS sequence"/>
</dbReference>
<evidence type="ECO:0000256" key="1">
    <source>
        <dbReference type="ARBA" id="ARBA00004377"/>
    </source>
</evidence>
<dbReference type="Pfam" id="PF02501">
    <property type="entry name" value="T2SSI"/>
    <property type="match status" value="1"/>
</dbReference>
<dbReference type="InterPro" id="IPR045584">
    <property type="entry name" value="Pilin-like"/>
</dbReference>
<comment type="similarity">
    <text evidence="2 9">Belongs to the GSP I family.</text>
</comment>
<dbReference type="RefSeq" id="WP_269124394.1">
    <property type="nucleotide sequence ID" value="NZ_JAPUBN010000013.1"/>
</dbReference>
<dbReference type="Gene3D" id="3.30.1300.30">
    <property type="entry name" value="GSPII I/J protein-like"/>
    <property type="match status" value="1"/>
</dbReference>
<keyword evidence="4 9" id="KW-0488">Methylation</keyword>
<keyword evidence="12" id="KW-1185">Reference proteome</keyword>
<evidence type="ECO:0000256" key="9">
    <source>
        <dbReference type="RuleBase" id="RU368030"/>
    </source>
</evidence>
<dbReference type="PANTHER" id="PTHR38779">
    <property type="entry name" value="TYPE II SECRETION SYSTEM PROTEIN I-RELATED"/>
    <property type="match status" value="1"/>
</dbReference>
<dbReference type="InterPro" id="IPR012902">
    <property type="entry name" value="N_methyl_site"/>
</dbReference>
<evidence type="ECO:0000256" key="4">
    <source>
        <dbReference type="ARBA" id="ARBA00022481"/>
    </source>
</evidence>
<evidence type="ECO:0000313" key="12">
    <source>
        <dbReference type="Proteomes" id="UP001149719"/>
    </source>
</evidence>
<keyword evidence="7 9" id="KW-1133">Transmembrane helix</keyword>
<dbReference type="InterPro" id="IPR010052">
    <property type="entry name" value="T2SS_protein-GspI"/>
</dbReference>
<sequence>MPLYLPPNNVQPKTVCPHRHSITGRAELGAFTLIEVLIALVIIALVGMMLAQTSSQSVDQTDYLKRKLMAAWVAENRMTELRLLSLQGQEIRFTDSDVEQGQWRFRAVSTLENQAAGVLRIKVQVFQLPQADSPLFTLTGYIPANIRAVSDGDDVIGGNRGRTP</sequence>